<reference evidence="1 2" key="1">
    <citation type="submission" date="2023-10" db="EMBL/GenBank/DDBJ databases">
        <title>Draft genome sequence of Xylaria bambusicola isolate GMP-LS, the root and basal stem rot pathogen of sugarcane in Indonesia.</title>
        <authorList>
            <person name="Selvaraj P."/>
            <person name="Muralishankar V."/>
            <person name="Muruganantham S."/>
            <person name="Sp S."/>
            <person name="Haryani S."/>
            <person name="Lau K.J.X."/>
            <person name="Naqvi N.I."/>
        </authorList>
    </citation>
    <scope>NUCLEOTIDE SEQUENCE [LARGE SCALE GENOMIC DNA]</scope>
    <source>
        <strain evidence="1">GMP-LS</strain>
    </source>
</reference>
<proteinExistence type="predicted"/>
<gene>
    <name evidence="1" type="ORF">RRF57_011656</name>
</gene>
<evidence type="ECO:0000313" key="1">
    <source>
        <dbReference type="EMBL" id="KAK5635944.1"/>
    </source>
</evidence>
<protein>
    <submittedName>
        <fullName evidence="1">Uncharacterized protein</fullName>
    </submittedName>
</protein>
<comment type="caution">
    <text evidence="1">The sequence shown here is derived from an EMBL/GenBank/DDBJ whole genome shotgun (WGS) entry which is preliminary data.</text>
</comment>
<accession>A0AAN7V4T5</accession>
<sequence length="78" mass="8651">MQPGTDDVVESDVGKDDMVRWEVLPLPVRFEEAGVVEKYPCSGPIPAQPFRFSFAYTQYTDKVSGRGLGHLNSCGSER</sequence>
<dbReference type="AlphaFoldDB" id="A0AAN7V4T5"/>
<name>A0AAN7V4T5_9PEZI</name>
<evidence type="ECO:0000313" key="2">
    <source>
        <dbReference type="Proteomes" id="UP001305414"/>
    </source>
</evidence>
<dbReference type="Proteomes" id="UP001305414">
    <property type="component" value="Unassembled WGS sequence"/>
</dbReference>
<keyword evidence="2" id="KW-1185">Reference proteome</keyword>
<dbReference type="EMBL" id="JAWHQM010000060">
    <property type="protein sequence ID" value="KAK5635944.1"/>
    <property type="molecule type" value="Genomic_DNA"/>
</dbReference>
<organism evidence="1 2">
    <name type="scientific">Xylaria bambusicola</name>
    <dbReference type="NCBI Taxonomy" id="326684"/>
    <lineage>
        <taxon>Eukaryota</taxon>
        <taxon>Fungi</taxon>
        <taxon>Dikarya</taxon>
        <taxon>Ascomycota</taxon>
        <taxon>Pezizomycotina</taxon>
        <taxon>Sordariomycetes</taxon>
        <taxon>Xylariomycetidae</taxon>
        <taxon>Xylariales</taxon>
        <taxon>Xylariaceae</taxon>
        <taxon>Xylaria</taxon>
    </lineage>
</organism>